<dbReference type="Proteomes" id="UP001172681">
    <property type="component" value="Unassembled WGS sequence"/>
</dbReference>
<dbReference type="CDD" id="cd05233">
    <property type="entry name" value="SDR_c"/>
    <property type="match status" value="1"/>
</dbReference>
<organism evidence="3 4">
    <name type="scientific">Knufia peltigerae</name>
    <dbReference type="NCBI Taxonomy" id="1002370"/>
    <lineage>
        <taxon>Eukaryota</taxon>
        <taxon>Fungi</taxon>
        <taxon>Dikarya</taxon>
        <taxon>Ascomycota</taxon>
        <taxon>Pezizomycotina</taxon>
        <taxon>Eurotiomycetes</taxon>
        <taxon>Chaetothyriomycetidae</taxon>
        <taxon>Chaetothyriales</taxon>
        <taxon>Trichomeriaceae</taxon>
        <taxon>Knufia</taxon>
    </lineage>
</organism>
<dbReference type="Pfam" id="PF00106">
    <property type="entry name" value="adh_short"/>
    <property type="match status" value="1"/>
</dbReference>
<proteinExistence type="inferred from homology"/>
<evidence type="ECO:0000313" key="4">
    <source>
        <dbReference type="Proteomes" id="UP001172681"/>
    </source>
</evidence>
<gene>
    <name evidence="3" type="ORF">H2204_006236</name>
</gene>
<dbReference type="GO" id="GO:0016491">
    <property type="term" value="F:oxidoreductase activity"/>
    <property type="evidence" value="ECO:0007669"/>
    <property type="project" value="UniProtKB-KW"/>
</dbReference>
<keyword evidence="4" id="KW-1185">Reference proteome</keyword>
<dbReference type="PANTHER" id="PTHR42901">
    <property type="entry name" value="ALCOHOL DEHYDROGENASE"/>
    <property type="match status" value="1"/>
</dbReference>
<evidence type="ECO:0000256" key="1">
    <source>
        <dbReference type="ARBA" id="ARBA00006484"/>
    </source>
</evidence>
<sequence length="301" mass="32568">MGVYIDPYQGNEFFKSFTKTWHIKPYARISPDRPELNAAGRVIFITGGGTGIGKATAIAFAQAGARAIAIFGRRLERLTSAADEIRAANPEGTTRVVFESVDLSKRAAVDTAFTSALSQLAMDGNSTKINVFISNAGIMPKVGAVAGYLEEDFHKGLEMNTGSAFNTIQAMMPLLAADATVLNISSGIAHIDPLPQLWLYATTKLANTKMFDYLQAENPNLRIINVQPGVVTSELNAGSGFEGQDEVELPARFHLWLASPEAGFLKGKFVWVNWDVDELTARADEISDSKLLKVLLNGVPM</sequence>
<dbReference type="PANTHER" id="PTHR42901:SF1">
    <property type="entry name" value="ALCOHOL DEHYDROGENASE"/>
    <property type="match status" value="1"/>
</dbReference>
<dbReference type="AlphaFoldDB" id="A0AA39CXR6"/>
<dbReference type="InterPro" id="IPR002347">
    <property type="entry name" value="SDR_fam"/>
</dbReference>
<comment type="similarity">
    <text evidence="1">Belongs to the short-chain dehydrogenases/reductases (SDR) family.</text>
</comment>
<evidence type="ECO:0000256" key="2">
    <source>
        <dbReference type="ARBA" id="ARBA00023002"/>
    </source>
</evidence>
<evidence type="ECO:0000313" key="3">
    <source>
        <dbReference type="EMBL" id="KAJ9634411.1"/>
    </source>
</evidence>
<protein>
    <submittedName>
        <fullName evidence="3">Uncharacterized protein</fullName>
    </submittedName>
</protein>
<reference evidence="3" key="1">
    <citation type="submission" date="2022-10" db="EMBL/GenBank/DDBJ databases">
        <title>Culturing micro-colonial fungi from biological soil crusts in the Mojave desert and describing Neophaeococcomyces mojavensis, and introducing the new genera and species Taxawa tesnikishii.</title>
        <authorList>
            <person name="Kurbessoian T."/>
            <person name="Stajich J.E."/>
        </authorList>
    </citation>
    <scope>NUCLEOTIDE SEQUENCE</scope>
    <source>
        <strain evidence="3">TK_35</strain>
    </source>
</reference>
<dbReference type="SUPFAM" id="SSF51735">
    <property type="entry name" value="NAD(P)-binding Rossmann-fold domains"/>
    <property type="match status" value="1"/>
</dbReference>
<dbReference type="EMBL" id="JAPDRN010000038">
    <property type="protein sequence ID" value="KAJ9634411.1"/>
    <property type="molecule type" value="Genomic_DNA"/>
</dbReference>
<keyword evidence="2" id="KW-0560">Oxidoreductase</keyword>
<accession>A0AA39CXR6</accession>
<name>A0AA39CXR6_9EURO</name>
<dbReference type="Gene3D" id="3.40.50.720">
    <property type="entry name" value="NAD(P)-binding Rossmann-like Domain"/>
    <property type="match status" value="1"/>
</dbReference>
<comment type="caution">
    <text evidence="3">The sequence shown here is derived from an EMBL/GenBank/DDBJ whole genome shotgun (WGS) entry which is preliminary data.</text>
</comment>
<dbReference type="InterPro" id="IPR036291">
    <property type="entry name" value="NAD(P)-bd_dom_sf"/>
</dbReference>
<dbReference type="PRINTS" id="PR00081">
    <property type="entry name" value="GDHRDH"/>
</dbReference>